<organism evidence="6 7">
    <name type="scientific">Eubacterium pyruvativorans</name>
    <dbReference type="NCBI Taxonomy" id="155865"/>
    <lineage>
        <taxon>Bacteria</taxon>
        <taxon>Bacillati</taxon>
        <taxon>Bacillota</taxon>
        <taxon>Clostridia</taxon>
        <taxon>Eubacteriales</taxon>
        <taxon>Eubacteriaceae</taxon>
        <taxon>Eubacterium</taxon>
    </lineage>
</organism>
<name>A0A1I7F4F4_9FIRM</name>
<comment type="subcellular location">
    <subcellularLocation>
        <location evidence="3">Cytoplasm</location>
    </subcellularLocation>
</comment>
<evidence type="ECO:0000259" key="4">
    <source>
        <dbReference type="Pfam" id="PF02576"/>
    </source>
</evidence>
<reference evidence="6 7" key="1">
    <citation type="submission" date="2016-10" db="EMBL/GenBank/DDBJ databases">
        <authorList>
            <person name="de Groot N.N."/>
        </authorList>
    </citation>
    <scope>NUCLEOTIDE SEQUENCE [LARGE SCALE GENOMIC DNA]</scope>
    <source>
        <strain evidence="6 7">KHGC13</strain>
    </source>
</reference>
<protein>
    <recommendedName>
        <fullName evidence="3">Ribosome maturation factor RimP</fullName>
    </recommendedName>
</protein>
<keyword evidence="7" id="KW-1185">Reference proteome</keyword>
<dbReference type="RefSeq" id="WP_090162550.1">
    <property type="nucleotide sequence ID" value="NZ_CACVNK010000009.1"/>
</dbReference>
<sequence>MAKAQEIRQFTENVLADYLTEHGLELYHVDFRKEGKDWYLNVFVDRIQNDPEGKELYVSSDDCEMVSRYLSDRLDESDPIQQEYMLMVSSPGMDRTLYEQKQYDRYAGRPVDVKLYSSINKKKEFHGELVGLIDGEVVIIDEDDGETKKFPLQQVVRTSLAVVF</sequence>
<proteinExistence type="inferred from homology"/>
<comment type="function">
    <text evidence="3">Required for maturation of 30S ribosomal subunits.</text>
</comment>
<dbReference type="PANTHER" id="PTHR33867:SF1">
    <property type="entry name" value="RIBOSOME MATURATION FACTOR RIMP"/>
    <property type="match status" value="1"/>
</dbReference>
<dbReference type="InterPro" id="IPR028998">
    <property type="entry name" value="RimP_C"/>
</dbReference>
<dbReference type="PANTHER" id="PTHR33867">
    <property type="entry name" value="RIBOSOME MATURATION FACTOR RIMP"/>
    <property type="match status" value="1"/>
</dbReference>
<dbReference type="Pfam" id="PF17384">
    <property type="entry name" value="DUF150_C"/>
    <property type="match status" value="1"/>
</dbReference>
<dbReference type="Proteomes" id="UP000198817">
    <property type="component" value="Unassembled WGS sequence"/>
</dbReference>
<dbReference type="Gene3D" id="3.30.300.70">
    <property type="entry name" value="RimP-like superfamily, N-terminal"/>
    <property type="match status" value="1"/>
</dbReference>
<dbReference type="GO" id="GO:0006412">
    <property type="term" value="P:translation"/>
    <property type="evidence" value="ECO:0007669"/>
    <property type="project" value="TreeGrafter"/>
</dbReference>
<evidence type="ECO:0000256" key="2">
    <source>
        <dbReference type="ARBA" id="ARBA00022517"/>
    </source>
</evidence>
<dbReference type="OrthoDB" id="9805006at2"/>
<dbReference type="EMBL" id="FPBT01000001">
    <property type="protein sequence ID" value="SFU31050.1"/>
    <property type="molecule type" value="Genomic_DNA"/>
</dbReference>
<dbReference type="Gene3D" id="2.30.30.180">
    <property type="entry name" value="Ribosome maturation factor RimP, C-terminal domain"/>
    <property type="match status" value="1"/>
</dbReference>
<dbReference type="InterPro" id="IPR035956">
    <property type="entry name" value="RimP_N_sf"/>
</dbReference>
<evidence type="ECO:0000313" key="6">
    <source>
        <dbReference type="EMBL" id="SFU31050.1"/>
    </source>
</evidence>
<dbReference type="GO" id="GO:0000028">
    <property type="term" value="P:ribosomal small subunit assembly"/>
    <property type="evidence" value="ECO:0007669"/>
    <property type="project" value="TreeGrafter"/>
</dbReference>
<dbReference type="InterPro" id="IPR003728">
    <property type="entry name" value="Ribosome_maturation_RimP"/>
</dbReference>
<evidence type="ECO:0000256" key="1">
    <source>
        <dbReference type="ARBA" id="ARBA00022490"/>
    </source>
</evidence>
<accession>A0A1I7F4F4</accession>
<dbReference type="CDD" id="cd01734">
    <property type="entry name" value="YlxS_C"/>
    <property type="match status" value="1"/>
</dbReference>
<dbReference type="Pfam" id="PF02576">
    <property type="entry name" value="RimP_N"/>
    <property type="match status" value="1"/>
</dbReference>
<evidence type="ECO:0000259" key="5">
    <source>
        <dbReference type="Pfam" id="PF17384"/>
    </source>
</evidence>
<dbReference type="InterPro" id="IPR036847">
    <property type="entry name" value="RimP_C_sf"/>
</dbReference>
<dbReference type="GeneID" id="78354150"/>
<dbReference type="HAMAP" id="MF_01077">
    <property type="entry name" value="RimP"/>
    <property type="match status" value="1"/>
</dbReference>
<feature type="domain" description="Ribosome maturation factor RimP C-terminal" evidence="5">
    <location>
        <begin position="99"/>
        <end position="164"/>
    </location>
</feature>
<feature type="domain" description="Ribosome maturation factor RimP N-terminal" evidence="4">
    <location>
        <begin position="16"/>
        <end position="94"/>
    </location>
</feature>
<comment type="similarity">
    <text evidence="3">Belongs to the RimP family.</text>
</comment>
<dbReference type="SUPFAM" id="SSF74942">
    <property type="entry name" value="YhbC-like, C-terminal domain"/>
    <property type="match status" value="1"/>
</dbReference>
<evidence type="ECO:0000313" key="7">
    <source>
        <dbReference type="Proteomes" id="UP000198817"/>
    </source>
</evidence>
<keyword evidence="2 3" id="KW-0690">Ribosome biogenesis</keyword>
<dbReference type="GO" id="GO:0005829">
    <property type="term" value="C:cytosol"/>
    <property type="evidence" value="ECO:0007669"/>
    <property type="project" value="TreeGrafter"/>
</dbReference>
<dbReference type="SUPFAM" id="SSF75420">
    <property type="entry name" value="YhbC-like, N-terminal domain"/>
    <property type="match status" value="1"/>
</dbReference>
<keyword evidence="1 3" id="KW-0963">Cytoplasm</keyword>
<gene>
    <name evidence="3" type="primary">rimP</name>
    <name evidence="6" type="ORF">SAMN05216508_101252</name>
</gene>
<dbReference type="STRING" id="155865.SAMN05216515_105106"/>
<evidence type="ECO:0000256" key="3">
    <source>
        <dbReference type="HAMAP-Rule" id="MF_01077"/>
    </source>
</evidence>
<dbReference type="InterPro" id="IPR028989">
    <property type="entry name" value="RimP_N"/>
</dbReference>
<dbReference type="AlphaFoldDB" id="A0A1I7F4F4"/>